<dbReference type="Proteomes" id="UP000054911">
    <property type="component" value="Unassembled WGS sequence"/>
</dbReference>
<evidence type="ECO:0000259" key="3">
    <source>
        <dbReference type="Pfam" id="PF00210"/>
    </source>
</evidence>
<dbReference type="PANTHER" id="PTHR30295">
    <property type="entry name" value="BACTERIOFERRITIN"/>
    <property type="match status" value="1"/>
</dbReference>
<dbReference type="InterPro" id="IPR009078">
    <property type="entry name" value="Ferritin-like_SF"/>
</dbReference>
<proteinExistence type="predicted"/>
<dbReference type="Gene3D" id="1.20.1260.10">
    <property type="match status" value="1"/>
</dbReference>
<dbReference type="SUPFAM" id="SSF47240">
    <property type="entry name" value="Ferritin-like"/>
    <property type="match status" value="1"/>
</dbReference>
<name>A0A158AJC3_9BURK</name>
<dbReference type="AlphaFoldDB" id="A0A158AJC3"/>
<dbReference type="Pfam" id="PF00210">
    <property type="entry name" value="Ferritin"/>
    <property type="match status" value="1"/>
</dbReference>
<evidence type="ECO:0000256" key="1">
    <source>
        <dbReference type="ARBA" id="ARBA00022434"/>
    </source>
</evidence>
<dbReference type="GO" id="GO:0005829">
    <property type="term" value="C:cytosol"/>
    <property type="evidence" value="ECO:0007669"/>
    <property type="project" value="TreeGrafter"/>
</dbReference>
<dbReference type="GO" id="GO:0004322">
    <property type="term" value="F:ferroxidase activity"/>
    <property type="evidence" value="ECO:0007669"/>
    <property type="project" value="TreeGrafter"/>
</dbReference>
<dbReference type="InterPro" id="IPR008331">
    <property type="entry name" value="Ferritin_DPS_dom"/>
</dbReference>
<gene>
    <name evidence="4" type="ORF">AWB80_02334</name>
</gene>
<keyword evidence="1" id="KW-0409">Iron storage</keyword>
<evidence type="ECO:0000313" key="5">
    <source>
        <dbReference type="Proteomes" id="UP000054911"/>
    </source>
</evidence>
<keyword evidence="2" id="KW-0408">Iron</keyword>
<protein>
    <submittedName>
        <fullName evidence="4">Ferritin Dps family protein</fullName>
    </submittedName>
</protein>
<accession>A0A158AJC3</accession>
<dbReference type="OrthoDB" id="9796683at2"/>
<dbReference type="InterPro" id="IPR012347">
    <property type="entry name" value="Ferritin-like"/>
</dbReference>
<dbReference type="GO" id="GO:0006879">
    <property type="term" value="P:intracellular iron ion homeostasis"/>
    <property type="evidence" value="ECO:0007669"/>
    <property type="project" value="UniProtKB-KW"/>
</dbReference>
<dbReference type="STRING" id="1777141.AWB80_02334"/>
<feature type="domain" description="Ferritin/DPS" evidence="3">
    <location>
        <begin position="13"/>
        <end position="141"/>
    </location>
</feature>
<dbReference type="RefSeq" id="WP_061174829.1">
    <property type="nucleotide sequence ID" value="NZ_FCOE02000006.1"/>
</dbReference>
<dbReference type="GO" id="GO:0020037">
    <property type="term" value="F:heme binding"/>
    <property type="evidence" value="ECO:0007669"/>
    <property type="project" value="TreeGrafter"/>
</dbReference>
<organism evidence="4 5">
    <name type="scientific">Caballeronia pedi</name>
    <dbReference type="NCBI Taxonomy" id="1777141"/>
    <lineage>
        <taxon>Bacteria</taxon>
        <taxon>Pseudomonadati</taxon>
        <taxon>Pseudomonadota</taxon>
        <taxon>Betaproteobacteria</taxon>
        <taxon>Burkholderiales</taxon>
        <taxon>Burkholderiaceae</taxon>
        <taxon>Caballeronia</taxon>
    </lineage>
</organism>
<dbReference type="CDD" id="cd00657">
    <property type="entry name" value="Ferritin_like"/>
    <property type="match status" value="1"/>
</dbReference>
<dbReference type="PANTHER" id="PTHR30295:SF1">
    <property type="entry name" value="DNA PROTECTION DURING STARVATION PROTEIN"/>
    <property type="match status" value="1"/>
</dbReference>
<dbReference type="EMBL" id="FCOE02000006">
    <property type="protein sequence ID" value="SAK57882.1"/>
    <property type="molecule type" value="Genomic_DNA"/>
</dbReference>
<comment type="caution">
    <text evidence="4">The sequence shown here is derived from an EMBL/GenBank/DDBJ whole genome shotgun (WGS) entry which is preliminary data.</text>
</comment>
<keyword evidence="5" id="KW-1185">Reference proteome</keyword>
<evidence type="ECO:0000256" key="2">
    <source>
        <dbReference type="ARBA" id="ARBA00023004"/>
    </source>
</evidence>
<evidence type="ECO:0000313" key="4">
    <source>
        <dbReference type="EMBL" id="SAK57882.1"/>
    </source>
</evidence>
<reference evidence="4" key="1">
    <citation type="submission" date="2016-01" db="EMBL/GenBank/DDBJ databases">
        <authorList>
            <person name="Peeters C."/>
        </authorList>
    </citation>
    <scope>NUCLEOTIDE SEQUENCE [LARGE SCALE GENOMIC DNA]</scope>
    <source>
        <strain evidence="4">LMG 29323</strain>
    </source>
</reference>
<sequence length="157" mass="17791">MAELEKEKVVGVLNRILESELAGVVRYTHYSFLVFGFGRIPIVSWLRAQADESLMHAHQAGEWITTLGAYPSLEIGQLLDNHTFDIATILRESLQAETVALGLYRDLLKLVEDRSVALEEYARQMIQVEEMHAGEVDKMLRRPGEVETSPERRSGHT</sequence>
<dbReference type="GO" id="GO:0008199">
    <property type="term" value="F:ferric iron binding"/>
    <property type="evidence" value="ECO:0007669"/>
    <property type="project" value="InterPro"/>
</dbReference>